<feature type="region of interest" description="Disordered" evidence="5">
    <location>
        <begin position="763"/>
        <end position="795"/>
    </location>
</feature>
<evidence type="ECO:0000313" key="8">
    <source>
        <dbReference type="EMBL" id="PGH19236.1"/>
    </source>
</evidence>
<dbReference type="SMART" id="SM00220">
    <property type="entry name" value="S_TKc"/>
    <property type="match status" value="1"/>
</dbReference>
<feature type="region of interest" description="Disordered" evidence="5">
    <location>
        <begin position="606"/>
        <end position="667"/>
    </location>
</feature>
<dbReference type="InterPro" id="IPR015661">
    <property type="entry name" value="Bub1/Mad3"/>
</dbReference>
<dbReference type="GO" id="GO:0005524">
    <property type="term" value="F:ATP binding"/>
    <property type="evidence" value="ECO:0007669"/>
    <property type="project" value="InterPro"/>
</dbReference>
<dbReference type="PROSITE" id="PS50011">
    <property type="entry name" value="PROTEIN_KINASE_DOM"/>
    <property type="match status" value="1"/>
</dbReference>
<dbReference type="InterPro" id="IPR013212">
    <property type="entry name" value="Mad3/Bub1_I"/>
</dbReference>
<comment type="caution">
    <text evidence="8">The sequence shown here is derived from an EMBL/GenBank/DDBJ whole genome shotgun (WGS) entry which is preliminary data.</text>
</comment>
<dbReference type="Gene3D" id="1.25.40.430">
    <property type="match status" value="1"/>
</dbReference>
<proteinExistence type="predicted"/>
<dbReference type="Gene3D" id="1.10.510.10">
    <property type="entry name" value="Transferase(Phosphotransferase) domain 1"/>
    <property type="match status" value="1"/>
</dbReference>
<dbReference type="FunFam" id="1.25.40.430:FF:000003">
    <property type="entry name" value="Checkpoint serine/threonine-protein kinase BUB1"/>
    <property type="match status" value="1"/>
</dbReference>
<evidence type="ECO:0000256" key="5">
    <source>
        <dbReference type="SAM" id="MobiDB-lite"/>
    </source>
</evidence>
<dbReference type="GO" id="GO:0004672">
    <property type="term" value="F:protein kinase activity"/>
    <property type="evidence" value="ECO:0007669"/>
    <property type="project" value="InterPro"/>
</dbReference>
<dbReference type="STRING" id="1447883.A0A2B7YCI0"/>
<evidence type="ECO:0000259" key="6">
    <source>
        <dbReference type="PROSITE" id="PS50011"/>
    </source>
</evidence>
<evidence type="ECO:0000259" key="7">
    <source>
        <dbReference type="PROSITE" id="PS51489"/>
    </source>
</evidence>
<dbReference type="PROSITE" id="PS51489">
    <property type="entry name" value="BUB1_N"/>
    <property type="match status" value="1"/>
</dbReference>
<dbReference type="PANTHER" id="PTHR14030:SF4">
    <property type="entry name" value="BUB1 KINASE, ISOFORM A-RELATED"/>
    <property type="match status" value="1"/>
</dbReference>
<feature type="region of interest" description="Disordered" evidence="5">
    <location>
        <begin position="236"/>
        <end position="266"/>
    </location>
</feature>
<evidence type="ECO:0000256" key="3">
    <source>
        <dbReference type="ARBA" id="ARBA00022838"/>
    </source>
</evidence>
<keyword evidence="4" id="KW-0137">Centromere</keyword>
<accession>A0A2B7YCI0</accession>
<feature type="compositionally biased region" description="Low complexity" evidence="5">
    <location>
        <begin position="618"/>
        <end position="630"/>
    </location>
</feature>
<dbReference type="GO" id="GO:0005634">
    <property type="term" value="C:nucleus"/>
    <property type="evidence" value="ECO:0007669"/>
    <property type="project" value="TreeGrafter"/>
</dbReference>
<dbReference type="SMART" id="SM00777">
    <property type="entry name" value="Mad3_BUB1_I"/>
    <property type="match status" value="1"/>
</dbReference>
<feature type="compositionally biased region" description="Polar residues" evidence="5">
    <location>
        <begin position="250"/>
        <end position="263"/>
    </location>
</feature>
<feature type="domain" description="BUB1 N-terminal" evidence="7">
    <location>
        <begin position="63"/>
        <end position="222"/>
    </location>
</feature>
<name>A0A2B7YCI0_POLH7</name>
<reference evidence="8 9" key="1">
    <citation type="submission" date="2017-10" db="EMBL/GenBank/DDBJ databases">
        <title>Comparative genomics in systemic dimorphic fungi from Ajellomycetaceae.</title>
        <authorList>
            <person name="Munoz J.F."/>
            <person name="Mcewen J.G."/>
            <person name="Clay O.K."/>
            <person name="Cuomo C.A."/>
        </authorList>
    </citation>
    <scope>NUCLEOTIDE SEQUENCE [LARGE SCALE GENOMIC DNA]</scope>
    <source>
        <strain evidence="8 9">UAMH7299</strain>
    </source>
</reference>
<dbReference type="Pfam" id="PF08171">
    <property type="entry name" value="Mad3_BUB1_II"/>
    <property type="match status" value="1"/>
</dbReference>
<feature type="region of interest" description="Disordered" evidence="5">
    <location>
        <begin position="559"/>
        <end position="594"/>
    </location>
</feature>
<dbReference type="OrthoDB" id="248495at2759"/>
<dbReference type="SUPFAM" id="SSF56112">
    <property type="entry name" value="Protein kinase-like (PK-like)"/>
    <property type="match status" value="1"/>
</dbReference>
<evidence type="ECO:0000313" key="9">
    <source>
        <dbReference type="Proteomes" id="UP000224634"/>
    </source>
</evidence>
<dbReference type="InterPro" id="IPR008271">
    <property type="entry name" value="Ser/Thr_kinase_AS"/>
</dbReference>
<feature type="domain" description="Protein kinase" evidence="6">
    <location>
        <begin position="880"/>
        <end position="1312"/>
    </location>
</feature>
<dbReference type="GO" id="GO:0000776">
    <property type="term" value="C:kinetochore"/>
    <property type="evidence" value="ECO:0007669"/>
    <property type="project" value="UniProtKB-KW"/>
</dbReference>
<dbReference type="CDD" id="cd13981">
    <property type="entry name" value="STKc_Bub1_BubR1"/>
    <property type="match status" value="1"/>
</dbReference>
<feature type="region of interest" description="Disordered" evidence="5">
    <location>
        <begin position="902"/>
        <end position="933"/>
    </location>
</feature>
<dbReference type="InterPro" id="IPR000719">
    <property type="entry name" value="Prot_kinase_dom"/>
</dbReference>
<dbReference type="GO" id="GO:0051754">
    <property type="term" value="P:meiotic sister chromatid cohesion, centromeric"/>
    <property type="evidence" value="ECO:0007669"/>
    <property type="project" value="TreeGrafter"/>
</dbReference>
<dbReference type="PROSITE" id="PS00108">
    <property type="entry name" value="PROTEIN_KINASE_ST"/>
    <property type="match status" value="1"/>
</dbReference>
<keyword evidence="2" id="KW-0158">Chromosome</keyword>
<keyword evidence="9" id="KW-1185">Reference proteome</keyword>
<dbReference type="InterPro" id="IPR011009">
    <property type="entry name" value="Kinase-like_dom_sf"/>
</dbReference>
<comment type="subcellular location">
    <subcellularLocation>
        <location evidence="1">Chromosome</location>
        <location evidence="1">Centromere</location>
        <location evidence="1">Kinetochore</location>
    </subcellularLocation>
</comment>
<dbReference type="InterPro" id="IPR012572">
    <property type="entry name" value="Mad3/Bub1_II"/>
</dbReference>
<protein>
    <submittedName>
        <fullName evidence="8">BUB protein kinase</fullName>
    </submittedName>
</protein>
<dbReference type="Proteomes" id="UP000224634">
    <property type="component" value="Unassembled WGS sequence"/>
</dbReference>
<dbReference type="PANTHER" id="PTHR14030">
    <property type="entry name" value="MITOTIC CHECKPOINT SERINE/THREONINE-PROTEIN KINASE BUB1"/>
    <property type="match status" value="1"/>
</dbReference>
<dbReference type="GO" id="GO:0007094">
    <property type="term" value="P:mitotic spindle assembly checkpoint signaling"/>
    <property type="evidence" value="ECO:0007669"/>
    <property type="project" value="InterPro"/>
</dbReference>
<gene>
    <name evidence="8" type="ORF">AJ80_04101</name>
</gene>
<dbReference type="Pfam" id="PF00069">
    <property type="entry name" value="Pkinase"/>
    <property type="match status" value="1"/>
</dbReference>
<evidence type="ECO:0000256" key="4">
    <source>
        <dbReference type="ARBA" id="ARBA00023328"/>
    </source>
</evidence>
<dbReference type="GO" id="GO:0032991">
    <property type="term" value="C:protein-containing complex"/>
    <property type="evidence" value="ECO:0007669"/>
    <property type="project" value="UniProtKB-ARBA"/>
</dbReference>
<feature type="compositionally biased region" description="Low complexity" evidence="5">
    <location>
        <begin position="1235"/>
        <end position="1250"/>
    </location>
</feature>
<dbReference type="EMBL" id="PDNA01000050">
    <property type="protein sequence ID" value="PGH19236.1"/>
    <property type="molecule type" value="Genomic_DNA"/>
</dbReference>
<keyword evidence="3" id="KW-0995">Kinetochore</keyword>
<sequence length="1312" mass="146088">MARSEDLIDFDVIENQKENIQSLPGGRSAKALFAVFSSGPGSKVSSPGLNDTNTLNDAIRQEYEIELESITESDDPLDIYDRYVKWTLNAYPSAQATSQSGLLPLLERATKAFLSSNDYKNDPRYLRLWLHYIRLFSDAPRETFAFLARHGIGENLALFYEEFAAWLEGAGRYAQAEEVYKLGLQCEARPAERLLRKFGEFQIRLEQRPRSSNGPSSPALPKVRLALAAKIDPFASAVSTSPTPEPQAPRQRSGNGSGQTSRSGKTKMAIFSDIGAEEKPPTGPQTKGWESIGAIRDRKKENTMEPKPWAGETLKSGKRPGKVEKMAVFKDEKQSRVSESIIPKNIPHNEKETVNPRTGKIERVFVNLEAIYPDRNNPSHEMSLEELRAASRGWLGKDWSQHRQQPLKEISGNGACKDLTAQQKGVDSVDNALSSNLQEKLKIEEDQAPSSEERMEAVEVNREVKGGKTKRLKVREIKGETQTVKTNLESPTGRKIKRKNTSEPTMTLHTRAATDEIYNLFNQPLKSEMDVGDAESVYDSEYDDDYTSACESIATGRISGTTSEFGDDETTGFRKAREDDVEEEYDNETRADSADVGEWTEFSASRHVPNLYPEGKDGTNNTTGPINNTTMSSRFNIPEDQYDGASSASHPEDISFPSSPRPEDDDLKHKFVPIPPEDYNPPSGLYRDPDIMAQNRLPFMTPIVERTESSFSSTAFQNKKYTNTKTPSKKTRSLVSATPTIPEIDDLLLSSPFQDFSQVNDREAGYLPDEGSPSRLAKKLKPSPKKSIPSRHAPSKEKIIINEQQCNPIDPVIKQKILDHIYPPLQTYNGYHDHSSQTSGHATGIRKYIKQLAKTSKTPGPEKSLPVQPVLSFSGASRSYAIQRELGEGGFAPVYLAESVDSPDTLTSDSEMEAVSNGSNKRRLGSNSYSPSKAPRDCVRKALEAIKVETDEGSAWEFYMIRTAHARLGSSITHSRAKDSIVRAHEMHLFKDEGFLIEDYRSQGTLVDLVNAVRNEANSLATTPEPGLDEAAAMFFTVELFRTVEALHACGILHGDIKADNCLVRLDNDSPARTVSLIDDDLDMGAYPTHYSPTGTHSWRNKGIALIDFGRAVDMHAFPEDVQFFADWKVGSHECSEMREFRPWTYQVDLYGLAGTVYNLLFGKYIEVISGSSENGHGSKNSSPARGINVGSRKSYRIKESLKRYWEREIWAEVFDLCLNPCSEKWANIERQNSTTTTTTTAAAATTETTSSENDTGLGAANASNTSNNTLPVLHSMKYVREKMEAWLLANAERKALQSQLRKLESLVAKKR</sequence>
<dbReference type="Pfam" id="PF08311">
    <property type="entry name" value="Mad3_BUB1_I"/>
    <property type="match status" value="1"/>
</dbReference>
<feature type="region of interest" description="Disordered" evidence="5">
    <location>
        <begin position="1233"/>
        <end position="1267"/>
    </location>
</feature>
<keyword evidence="8" id="KW-0418">Kinase</keyword>
<evidence type="ECO:0000256" key="1">
    <source>
        <dbReference type="ARBA" id="ARBA00004629"/>
    </source>
</evidence>
<evidence type="ECO:0000256" key="2">
    <source>
        <dbReference type="ARBA" id="ARBA00022454"/>
    </source>
</evidence>
<keyword evidence="8" id="KW-0808">Transferase</keyword>
<organism evidence="8 9">
    <name type="scientific">Polytolypa hystricis (strain UAMH7299)</name>
    <dbReference type="NCBI Taxonomy" id="1447883"/>
    <lineage>
        <taxon>Eukaryota</taxon>
        <taxon>Fungi</taxon>
        <taxon>Dikarya</taxon>
        <taxon>Ascomycota</taxon>
        <taxon>Pezizomycotina</taxon>
        <taxon>Eurotiomycetes</taxon>
        <taxon>Eurotiomycetidae</taxon>
        <taxon>Onygenales</taxon>
        <taxon>Onygenales incertae sedis</taxon>
        <taxon>Polytolypa</taxon>
    </lineage>
</organism>